<dbReference type="InterPro" id="IPR028022">
    <property type="entry name" value="DUF4600"/>
</dbReference>
<protein>
    <submittedName>
        <fullName evidence="3">Uncharacterized protein</fullName>
    </submittedName>
</protein>
<dbReference type="PANTHER" id="PTHR28671:SF3">
    <property type="entry name" value="COILED-COIL DOMAIN-CONTAINING PROTEIN 169"/>
    <property type="match status" value="1"/>
</dbReference>
<dbReference type="OrthoDB" id="6615663at2759"/>
<accession>A0A813SXM4</accession>
<dbReference type="AlphaFoldDB" id="A0A813SXM4"/>
<dbReference type="Proteomes" id="UP000663879">
    <property type="component" value="Unassembled WGS sequence"/>
</dbReference>
<feature type="compositionally biased region" description="Low complexity" evidence="2">
    <location>
        <begin position="223"/>
        <end position="235"/>
    </location>
</feature>
<sequence length="274" mass="32365">MNYKLTSRDQSPNSVEIERLMVILNQEEQLKNSVEKSYNELLNTSKELEKRITIIDEENKDFLKPKIDRATKVIVYEGNEWKTRYENQQEINKQLKKQISQLENKTDETKLRAKNINRRITGEQNKENLDSIIAGLMKNKEILKADLKDYNWRIEQEMKSYHKANEERKNIHQEILETRNQLNLIKEKNDHNKSKTTNEPITARRPVELRQTQQSSLLPNIPSSYSNSNHTNNSSRLYESPTKKSDFNLFNETPTETHRNYNSKILSSRSSVLN</sequence>
<dbReference type="PANTHER" id="PTHR28671">
    <property type="entry name" value="COILED-COIL DOMAIN-CONTAINING PROTEIN 169"/>
    <property type="match status" value="1"/>
</dbReference>
<gene>
    <name evidence="3" type="ORF">OXX778_LOCUS6507</name>
</gene>
<evidence type="ECO:0000313" key="3">
    <source>
        <dbReference type="EMBL" id="CAF0801831.1"/>
    </source>
</evidence>
<feature type="coiled-coil region" evidence="1">
    <location>
        <begin position="85"/>
        <end position="119"/>
    </location>
</feature>
<keyword evidence="1" id="KW-0175">Coiled coil</keyword>
<evidence type="ECO:0000256" key="1">
    <source>
        <dbReference type="SAM" id="Coils"/>
    </source>
</evidence>
<proteinExistence type="predicted"/>
<feature type="compositionally biased region" description="Polar residues" evidence="2">
    <location>
        <begin position="210"/>
        <end position="222"/>
    </location>
</feature>
<dbReference type="EMBL" id="CAJNOC010000776">
    <property type="protein sequence ID" value="CAF0801831.1"/>
    <property type="molecule type" value="Genomic_DNA"/>
</dbReference>
<name>A0A813SXM4_9BILA</name>
<dbReference type="Pfam" id="PF15372">
    <property type="entry name" value="DUF4600"/>
    <property type="match status" value="1"/>
</dbReference>
<comment type="caution">
    <text evidence="3">The sequence shown here is derived from an EMBL/GenBank/DDBJ whole genome shotgun (WGS) entry which is preliminary data.</text>
</comment>
<reference evidence="3" key="1">
    <citation type="submission" date="2021-02" db="EMBL/GenBank/DDBJ databases">
        <authorList>
            <person name="Nowell W R."/>
        </authorList>
    </citation>
    <scope>NUCLEOTIDE SEQUENCE</scope>
    <source>
        <strain evidence="3">Ploen Becks lab</strain>
    </source>
</reference>
<feature type="coiled-coil region" evidence="1">
    <location>
        <begin position="24"/>
        <end position="58"/>
    </location>
</feature>
<organism evidence="3 4">
    <name type="scientific">Brachionus calyciflorus</name>
    <dbReference type="NCBI Taxonomy" id="104777"/>
    <lineage>
        <taxon>Eukaryota</taxon>
        <taxon>Metazoa</taxon>
        <taxon>Spiralia</taxon>
        <taxon>Gnathifera</taxon>
        <taxon>Rotifera</taxon>
        <taxon>Eurotatoria</taxon>
        <taxon>Monogononta</taxon>
        <taxon>Pseudotrocha</taxon>
        <taxon>Ploima</taxon>
        <taxon>Brachionidae</taxon>
        <taxon>Brachionus</taxon>
    </lineage>
</organism>
<evidence type="ECO:0000256" key="2">
    <source>
        <dbReference type="SAM" id="MobiDB-lite"/>
    </source>
</evidence>
<keyword evidence="4" id="KW-1185">Reference proteome</keyword>
<feature type="region of interest" description="Disordered" evidence="2">
    <location>
        <begin position="184"/>
        <end position="255"/>
    </location>
</feature>
<evidence type="ECO:0000313" key="4">
    <source>
        <dbReference type="Proteomes" id="UP000663879"/>
    </source>
</evidence>